<organism evidence="4 5">
    <name type="scientific">Chromobacterium sinusclupearum</name>
    <dbReference type="NCBI Taxonomy" id="2077146"/>
    <lineage>
        <taxon>Bacteria</taxon>
        <taxon>Pseudomonadati</taxon>
        <taxon>Pseudomonadota</taxon>
        <taxon>Betaproteobacteria</taxon>
        <taxon>Neisseriales</taxon>
        <taxon>Chromobacteriaceae</taxon>
        <taxon>Chromobacterium</taxon>
    </lineage>
</organism>
<dbReference type="RefSeq" id="WP_103318775.1">
    <property type="nucleotide sequence ID" value="NZ_PPTF01000022.1"/>
</dbReference>
<dbReference type="PROSITE" id="PS50110">
    <property type="entry name" value="RESPONSE_REGULATORY"/>
    <property type="match status" value="1"/>
</dbReference>
<keyword evidence="1 2" id="KW-0597">Phosphoprotein</keyword>
<name>A0A2K4MQM0_9NEIS</name>
<dbReference type="PANTHER" id="PTHR44591">
    <property type="entry name" value="STRESS RESPONSE REGULATOR PROTEIN 1"/>
    <property type="match status" value="1"/>
</dbReference>
<evidence type="ECO:0000259" key="3">
    <source>
        <dbReference type="PROSITE" id="PS50110"/>
    </source>
</evidence>
<feature type="modified residue" description="4-aspartylphosphate" evidence="2">
    <location>
        <position position="61"/>
    </location>
</feature>
<evidence type="ECO:0000256" key="2">
    <source>
        <dbReference type="PROSITE-ProRule" id="PRU00169"/>
    </source>
</evidence>
<dbReference type="InterPro" id="IPR050595">
    <property type="entry name" value="Bact_response_regulator"/>
</dbReference>
<protein>
    <recommendedName>
        <fullName evidence="3">Response regulatory domain-containing protein</fullName>
    </recommendedName>
</protein>
<keyword evidence="5" id="KW-1185">Reference proteome</keyword>
<dbReference type="GO" id="GO:0000160">
    <property type="term" value="P:phosphorelay signal transduction system"/>
    <property type="evidence" value="ECO:0007669"/>
    <property type="project" value="InterPro"/>
</dbReference>
<gene>
    <name evidence="4" type="ORF">C2134_07250</name>
</gene>
<accession>A0A2K4MQM0</accession>
<dbReference type="SMART" id="SM00448">
    <property type="entry name" value="REC"/>
    <property type="match status" value="1"/>
</dbReference>
<dbReference type="Gene3D" id="3.40.50.2300">
    <property type="match status" value="1"/>
</dbReference>
<evidence type="ECO:0000313" key="4">
    <source>
        <dbReference type="EMBL" id="POA99363.1"/>
    </source>
</evidence>
<dbReference type="InterPro" id="IPR011006">
    <property type="entry name" value="CheY-like_superfamily"/>
</dbReference>
<dbReference type="EMBL" id="PPTF01000022">
    <property type="protein sequence ID" value="POA99363.1"/>
    <property type="molecule type" value="Genomic_DNA"/>
</dbReference>
<evidence type="ECO:0000313" key="5">
    <source>
        <dbReference type="Proteomes" id="UP000236416"/>
    </source>
</evidence>
<reference evidence="4 5" key="1">
    <citation type="submission" date="2018-01" db="EMBL/GenBank/DDBJ databases">
        <title>Genomic Sequence of Chromobacterium MWU13-2610 from wild cranberry bogs within the Cape Cod National Seashore.</title>
        <authorList>
            <person name="O'Hara-Hanley K."/>
            <person name="Soby S."/>
            <person name="Harrison A."/>
        </authorList>
    </citation>
    <scope>NUCLEOTIDE SEQUENCE [LARGE SCALE GENOMIC DNA]</scope>
    <source>
        <strain evidence="4 5">MWU13-2610</strain>
    </source>
</reference>
<dbReference type="AlphaFoldDB" id="A0A2K4MQM0"/>
<dbReference type="SUPFAM" id="SSF52172">
    <property type="entry name" value="CheY-like"/>
    <property type="match status" value="1"/>
</dbReference>
<dbReference type="InterPro" id="IPR001789">
    <property type="entry name" value="Sig_transdc_resp-reg_receiver"/>
</dbReference>
<comment type="caution">
    <text evidence="4">The sequence shown here is derived from an EMBL/GenBank/DDBJ whole genome shotgun (WGS) entry which is preliminary data.</text>
</comment>
<proteinExistence type="predicted"/>
<dbReference type="Proteomes" id="UP000236416">
    <property type="component" value="Unassembled WGS sequence"/>
</dbReference>
<dbReference type="PANTHER" id="PTHR44591:SF3">
    <property type="entry name" value="RESPONSE REGULATORY DOMAIN-CONTAINING PROTEIN"/>
    <property type="match status" value="1"/>
</dbReference>
<dbReference type="Pfam" id="PF00072">
    <property type="entry name" value="Response_reg"/>
    <property type="match status" value="1"/>
</dbReference>
<sequence>MKKGVILCVDDEPSVLIALRDQLRKNYPAHLVEIAESAAEGLDILNELSAEGLIPLVVISDFIMPGMNGDEFLCQARIHFPHIITVILSGQSNEASVHSALASGSANHFFSKPWDAAELIQCIDAGLADFWRKMGDNHAS</sequence>
<feature type="domain" description="Response regulatory" evidence="3">
    <location>
        <begin position="5"/>
        <end position="127"/>
    </location>
</feature>
<evidence type="ECO:0000256" key="1">
    <source>
        <dbReference type="ARBA" id="ARBA00022553"/>
    </source>
</evidence>